<sequence length="71" mass="8104">MRQHRPLSRFFFYGEVSLGGTGLDTTSEGGRFQRAAVVVVVVVVCCEIMFHLQSWKYYNISSRCICSFPHV</sequence>
<evidence type="ECO:0000313" key="2">
    <source>
        <dbReference type="EMBL" id="MPC94537.1"/>
    </source>
</evidence>
<protein>
    <submittedName>
        <fullName evidence="2">Uncharacterized protein</fullName>
    </submittedName>
</protein>
<name>A0A5B7JN68_PORTR</name>
<reference evidence="2 3" key="1">
    <citation type="submission" date="2019-05" db="EMBL/GenBank/DDBJ databases">
        <title>Another draft genome of Portunus trituberculatus and its Hox gene families provides insights of decapod evolution.</title>
        <authorList>
            <person name="Jeong J.-H."/>
            <person name="Song I."/>
            <person name="Kim S."/>
            <person name="Choi T."/>
            <person name="Kim D."/>
            <person name="Ryu S."/>
            <person name="Kim W."/>
        </authorList>
    </citation>
    <scope>NUCLEOTIDE SEQUENCE [LARGE SCALE GENOMIC DNA]</scope>
    <source>
        <tissue evidence="2">Muscle</tissue>
    </source>
</reference>
<dbReference type="EMBL" id="VSRR010098979">
    <property type="protein sequence ID" value="MPC94537.1"/>
    <property type="molecule type" value="Genomic_DNA"/>
</dbReference>
<evidence type="ECO:0000256" key="1">
    <source>
        <dbReference type="SAM" id="Phobius"/>
    </source>
</evidence>
<proteinExistence type="predicted"/>
<keyword evidence="1" id="KW-0812">Transmembrane</keyword>
<keyword evidence="1" id="KW-1133">Transmembrane helix</keyword>
<keyword evidence="1" id="KW-0472">Membrane</keyword>
<dbReference type="Proteomes" id="UP000324222">
    <property type="component" value="Unassembled WGS sequence"/>
</dbReference>
<dbReference type="AlphaFoldDB" id="A0A5B7JN68"/>
<organism evidence="2 3">
    <name type="scientific">Portunus trituberculatus</name>
    <name type="common">Swimming crab</name>
    <name type="synonym">Neptunus trituberculatus</name>
    <dbReference type="NCBI Taxonomy" id="210409"/>
    <lineage>
        <taxon>Eukaryota</taxon>
        <taxon>Metazoa</taxon>
        <taxon>Ecdysozoa</taxon>
        <taxon>Arthropoda</taxon>
        <taxon>Crustacea</taxon>
        <taxon>Multicrustacea</taxon>
        <taxon>Malacostraca</taxon>
        <taxon>Eumalacostraca</taxon>
        <taxon>Eucarida</taxon>
        <taxon>Decapoda</taxon>
        <taxon>Pleocyemata</taxon>
        <taxon>Brachyura</taxon>
        <taxon>Eubrachyura</taxon>
        <taxon>Portunoidea</taxon>
        <taxon>Portunidae</taxon>
        <taxon>Portuninae</taxon>
        <taxon>Portunus</taxon>
    </lineage>
</organism>
<accession>A0A5B7JN68</accession>
<gene>
    <name evidence="2" type="ORF">E2C01_089710</name>
</gene>
<comment type="caution">
    <text evidence="2">The sequence shown here is derived from an EMBL/GenBank/DDBJ whole genome shotgun (WGS) entry which is preliminary data.</text>
</comment>
<evidence type="ECO:0000313" key="3">
    <source>
        <dbReference type="Proteomes" id="UP000324222"/>
    </source>
</evidence>
<feature type="transmembrane region" description="Helical" evidence="1">
    <location>
        <begin position="35"/>
        <end position="52"/>
    </location>
</feature>
<keyword evidence="3" id="KW-1185">Reference proteome</keyword>